<keyword evidence="3" id="KW-1185">Reference proteome</keyword>
<dbReference type="RefSeq" id="WP_263544953.1">
    <property type="nucleotide sequence ID" value="NZ_JAOVZO020000014.1"/>
</dbReference>
<dbReference type="PANTHER" id="PTHR43617:SF20">
    <property type="entry name" value="N-ALPHA-ACETYLTRANSFERASE RIMI"/>
    <property type="match status" value="1"/>
</dbReference>
<reference evidence="2" key="1">
    <citation type="submission" date="2023-02" db="EMBL/GenBank/DDBJ databases">
        <title>Tahibacter soli sp. nov. isolated from soil.</title>
        <authorList>
            <person name="Baek J.H."/>
            <person name="Lee J.K."/>
            <person name="Choi D.G."/>
            <person name="Jeon C.O."/>
        </authorList>
    </citation>
    <scope>NUCLEOTIDE SEQUENCE</scope>
    <source>
        <strain evidence="2">BL</strain>
    </source>
</reference>
<feature type="domain" description="N-acetyltransferase" evidence="1">
    <location>
        <begin position="1"/>
        <end position="150"/>
    </location>
</feature>
<dbReference type="Pfam" id="PF00583">
    <property type="entry name" value="Acetyltransf_1"/>
    <property type="match status" value="1"/>
</dbReference>
<organism evidence="2 3">
    <name type="scientific">Tahibacter soli</name>
    <dbReference type="NCBI Taxonomy" id="2983605"/>
    <lineage>
        <taxon>Bacteria</taxon>
        <taxon>Pseudomonadati</taxon>
        <taxon>Pseudomonadota</taxon>
        <taxon>Gammaproteobacteria</taxon>
        <taxon>Lysobacterales</taxon>
        <taxon>Rhodanobacteraceae</taxon>
        <taxon>Tahibacter</taxon>
    </lineage>
</organism>
<dbReference type="InterPro" id="IPR050276">
    <property type="entry name" value="MshD_Acetyltransferase"/>
</dbReference>
<dbReference type="SUPFAM" id="SSF55729">
    <property type="entry name" value="Acyl-CoA N-acyltransferases (Nat)"/>
    <property type="match status" value="1"/>
</dbReference>
<protein>
    <submittedName>
        <fullName evidence="2">GNAT family N-acetyltransferase</fullName>
    </submittedName>
</protein>
<evidence type="ECO:0000259" key="1">
    <source>
        <dbReference type="PROSITE" id="PS51186"/>
    </source>
</evidence>
<dbReference type="Proteomes" id="UP001139971">
    <property type="component" value="Unassembled WGS sequence"/>
</dbReference>
<dbReference type="Gene3D" id="3.40.630.30">
    <property type="match status" value="1"/>
</dbReference>
<dbReference type="InterPro" id="IPR016181">
    <property type="entry name" value="Acyl_CoA_acyltransferase"/>
</dbReference>
<proteinExistence type="predicted"/>
<dbReference type="InterPro" id="IPR000182">
    <property type="entry name" value="GNAT_dom"/>
</dbReference>
<comment type="caution">
    <text evidence="2">The sequence shown here is derived from an EMBL/GenBank/DDBJ whole genome shotgun (WGS) entry which is preliminary data.</text>
</comment>
<dbReference type="PANTHER" id="PTHR43617">
    <property type="entry name" value="L-AMINO ACID N-ACETYLTRANSFERASE"/>
    <property type="match status" value="1"/>
</dbReference>
<name>A0A9X3YHX5_9GAMM</name>
<dbReference type="CDD" id="cd04301">
    <property type="entry name" value="NAT_SF"/>
    <property type="match status" value="1"/>
</dbReference>
<accession>A0A9X3YHX5</accession>
<evidence type="ECO:0000313" key="3">
    <source>
        <dbReference type="Proteomes" id="UP001139971"/>
    </source>
</evidence>
<dbReference type="EMBL" id="JAOVZO020000014">
    <property type="protein sequence ID" value="MDC8012714.1"/>
    <property type="molecule type" value="Genomic_DNA"/>
</dbReference>
<evidence type="ECO:0000313" key="2">
    <source>
        <dbReference type="EMBL" id="MDC8012714.1"/>
    </source>
</evidence>
<dbReference type="AlphaFoldDB" id="A0A9X3YHX5"/>
<gene>
    <name evidence="2" type="ORF">OD750_009155</name>
</gene>
<dbReference type="GO" id="GO:0008999">
    <property type="term" value="F:protein-N-terminal-alanine acetyltransferase activity"/>
    <property type="evidence" value="ECO:0007669"/>
    <property type="project" value="TreeGrafter"/>
</dbReference>
<sequence>MRLIPIEDAHLAQMMTWFPDADATLVWGGAPFRYPFDALTFREDTHLELPSYALVGDDGALLGFGQYYRRLDRCHLARLAIAPDARGQGCGTALIRELAAIGRRTLGVAGDSLFVLEHNQAAYRLYRRLGFVDAAYPEALPPAHRYMVRD</sequence>
<dbReference type="PROSITE" id="PS51186">
    <property type="entry name" value="GNAT"/>
    <property type="match status" value="1"/>
</dbReference>